<feature type="transmembrane region" description="Helical" evidence="3">
    <location>
        <begin position="95"/>
        <end position="112"/>
    </location>
</feature>
<dbReference type="Gene3D" id="1.10.150.130">
    <property type="match status" value="1"/>
</dbReference>
<keyword evidence="5" id="KW-1185">Reference proteome</keyword>
<dbReference type="PANTHER" id="PTHR34605">
    <property type="entry name" value="PHAGE_INTEGRASE DOMAIN-CONTAINING PROTEIN"/>
    <property type="match status" value="1"/>
</dbReference>
<sequence>MSIEPVPVSTGDFSLYIAYLAHYKKFRFCTIENYLEVVKHLHKANGLKDPITDNWHIKHLLLGVKQDIGDAQVGATVVTPNMLLMKKKELNLCRLYDLSIWVACLIGFFGLLRPGNFLLKDKHTPILRIEQIGSIDDGFSITFHKTKTIQFREKQLSVVIPQITGHPLCPASALYRLLSLHEILGSNGKLPLWCESVIKSLDYENFISFVNDILANAGCGDKVTGHSLRRVGATFAFQAGLAGECIRYLHVEK</sequence>
<name>A0A6J8E7W9_MYTCO</name>
<protein>
    <recommendedName>
        <fullName evidence="6">Tyr recombinase domain-containing protein</fullName>
    </recommendedName>
</protein>
<evidence type="ECO:0000256" key="1">
    <source>
        <dbReference type="ARBA" id="ARBA00023125"/>
    </source>
</evidence>
<keyword evidence="1" id="KW-0238">DNA-binding</keyword>
<dbReference type="InterPro" id="IPR011010">
    <property type="entry name" value="DNA_brk_join_enz"/>
</dbReference>
<dbReference type="InterPro" id="IPR052925">
    <property type="entry name" value="Phage_Integrase-like_Recomb"/>
</dbReference>
<reference evidence="4 5" key="1">
    <citation type="submission" date="2020-06" db="EMBL/GenBank/DDBJ databases">
        <authorList>
            <person name="Li R."/>
            <person name="Bekaert M."/>
        </authorList>
    </citation>
    <scope>NUCLEOTIDE SEQUENCE [LARGE SCALE GENOMIC DNA]</scope>
    <source>
        <strain evidence="5">wild</strain>
    </source>
</reference>
<dbReference type="InterPro" id="IPR013762">
    <property type="entry name" value="Integrase-like_cat_sf"/>
</dbReference>
<keyword evidence="2" id="KW-0233">DNA recombination</keyword>
<dbReference type="EMBL" id="CACVKT020008611">
    <property type="protein sequence ID" value="CAC5416218.1"/>
    <property type="molecule type" value="Genomic_DNA"/>
</dbReference>
<dbReference type="GO" id="GO:0006310">
    <property type="term" value="P:DNA recombination"/>
    <property type="evidence" value="ECO:0007669"/>
    <property type="project" value="UniProtKB-KW"/>
</dbReference>
<keyword evidence="3" id="KW-0472">Membrane</keyword>
<keyword evidence="3" id="KW-1133">Transmembrane helix</keyword>
<dbReference type="GO" id="GO:0003677">
    <property type="term" value="F:DNA binding"/>
    <property type="evidence" value="ECO:0007669"/>
    <property type="project" value="UniProtKB-KW"/>
</dbReference>
<dbReference type="GO" id="GO:0015074">
    <property type="term" value="P:DNA integration"/>
    <property type="evidence" value="ECO:0007669"/>
    <property type="project" value="InterPro"/>
</dbReference>
<evidence type="ECO:0000256" key="3">
    <source>
        <dbReference type="SAM" id="Phobius"/>
    </source>
</evidence>
<evidence type="ECO:0000256" key="2">
    <source>
        <dbReference type="ARBA" id="ARBA00023172"/>
    </source>
</evidence>
<keyword evidence="3" id="KW-0812">Transmembrane</keyword>
<dbReference type="Proteomes" id="UP000507470">
    <property type="component" value="Unassembled WGS sequence"/>
</dbReference>
<dbReference type="PANTHER" id="PTHR34605:SF5">
    <property type="entry name" value="INTEGRASE_RECOMBINASE XERD HOMOLOG"/>
    <property type="match status" value="1"/>
</dbReference>
<dbReference type="Gene3D" id="1.10.443.10">
    <property type="entry name" value="Intergrase catalytic core"/>
    <property type="match status" value="1"/>
</dbReference>
<accession>A0A6J8E7W9</accession>
<evidence type="ECO:0000313" key="5">
    <source>
        <dbReference type="Proteomes" id="UP000507470"/>
    </source>
</evidence>
<dbReference type="InterPro" id="IPR010998">
    <property type="entry name" value="Integrase_recombinase_N"/>
</dbReference>
<evidence type="ECO:0008006" key="6">
    <source>
        <dbReference type="Google" id="ProtNLM"/>
    </source>
</evidence>
<dbReference type="OrthoDB" id="6081023at2759"/>
<proteinExistence type="predicted"/>
<gene>
    <name evidence="4" type="ORF">MCOR_48857</name>
</gene>
<dbReference type="AlphaFoldDB" id="A0A6J8E7W9"/>
<dbReference type="SUPFAM" id="SSF56349">
    <property type="entry name" value="DNA breaking-rejoining enzymes"/>
    <property type="match status" value="1"/>
</dbReference>
<evidence type="ECO:0000313" key="4">
    <source>
        <dbReference type="EMBL" id="CAC5416218.1"/>
    </source>
</evidence>
<organism evidence="4 5">
    <name type="scientific">Mytilus coruscus</name>
    <name type="common">Sea mussel</name>
    <dbReference type="NCBI Taxonomy" id="42192"/>
    <lineage>
        <taxon>Eukaryota</taxon>
        <taxon>Metazoa</taxon>
        <taxon>Spiralia</taxon>
        <taxon>Lophotrochozoa</taxon>
        <taxon>Mollusca</taxon>
        <taxon>Bivalvia</taxon>
        <taxon>Autobranchia</taxon>
        <taxon>Pteriomorphia</taxon>
        <taxon>Mytilida</taxon>
        <taxon>Mytiloidea</taxon>
        <taxon>Mytilidae</taxon>
        <taxon>Mytilinae</taxon>
        <taxon>Mytilus</taxon>
    </lineage>
</organism>